<feature type="transmembrane region" description="Helical" evidence="1">
    <location>
        <begin position="143"/>
        <end position="171"/>
    </location>
</feature>
<keyword evidence="3" id="KW-1185">Reference proteome</keyword>
<dbReference type="RefSeq" id="WP_005950793.1">
    <property type="nucleotide sequence ID" value="NZ_CP136423.1"/>
</dbReference>
<dbReference type="HOGENOM" id="CLU_086294_0_0_9"/>
<organism evidence="2 3">
    <name type="scientific">Blautia hydrogenotrophica (strain DSM 10507 / JCM 14656 / S5a33)</name>
    <name type="common">Ruminococcus hydrogenotrophicus</name>
    <dbReference type="NCBI Taxonomy" id="476272"/>
    <lineage>
        <taxon>Bacteria</taxon>
        <taxon>Bacillati</taxon>
        <taxon>Bacillota</taxon>
        <taxon>Clostridia</taxon>
        <taxon>Lachnospirales</taxon>
        <taxon>Lachnospiraceae</taxon>
        <taxon>Blautia</taxon>
    </lineage>
</organism>
<name>C0CQ28_BLAHS</name>
<reference evidence="2 3" key="2">
    <citation type="submission" date="2009-02" db="EMBL/GenBank/DDBJ databases">
        <title>Draft genome sequence of Blautia hydrogenotrophica DSM 10507 (Ruminococcus hydrogenotrophicus DSM 10507).</title>
        <authorList>
            <person name="Sudarsanam P."/>
            <person name="Ley R."/>
            <person name="Guruge J."/>
            <person name="Turnbaugh P.J."/>
            <person name="Mahowald M."/>
            <person name="Liep D."/>
            <person name="Gordon J."/>
        </authorList>
    </citation>
    <scope>NUCLEOTIDE SEQUENCE [LARGE SCALE GENOMIC DNA]</scope>
    <source>
        <strain evidence="3">DSM 10507 / JCM 14656 / S5a33</strain>
    </source>
</reference>
<gene>
    <name evidence="2" type="ORF">RUMHYD_02980</name>
</gene>
<evidence type="ECO:0000256" key="1">
    <source>
        <dbReference type="SAM" id="Phobius"/>
    </source>
</evidence>
<sequence length="261" mass="28973">MLSKLIKYDLKAVSPVLLTIHGAVLILSLLGHFFMSLLHIKPFDTIFSSIYTVTLLTAIGAVALATIVYLGMRYHRNLYTDEGYLTNTLPVTANCHVLSKYLCGVLWSFLDAAVILLCVFIFLNDELFEFCQAVSAYIPANLFLLTIATVILELFISCLSVYCAVGIGNLFHGHRVMGCIGGYVLLYLINQVIGLILAFPFFTNETIRNAESADANSPEVLYEVSQILGRILILSLILSIIIGIIYYIVCVKLLDKKLEMD</sequence>
<feature type="transmembrane region" description="Helical" evidence="1">
    <location>
        <begin position="101"/>
        <end position="123"/>
    </location>
</feature>
<dbReference type="AlphaFoldDB" id="C0CQ28"/>
<protein>
    <recommendedName>
        <fullName evidence="4">ABC-2 family transporter protein</fullName>
    </recommendedName>
</protein>
<keyword evidence="1" id="KW-0472">Membrane</keyword>
<dbReference type="PATRIC" id="fig|476272.21.peg.1115"/>
<accession>C0CQ28</accession>
<proteinExistence type="predicted"/>
<keyword evidence="1" id="KW-1133">Transmembrane helix</keyword>
<evidence type="ECO:0000313" key="2">
    <source>
        <dbReference type="EMBL" id="EEG48116.1"/>
    </source>
</evidence>
<comment type="caution">
    <text evidence="2">The sequence shown here is derived from an EMBL/GenBank/DDBJ whole genome shotgun (WGS) entry which is preliminary data.</text>
</comment>
<dbReference type="EMBL" id="ACBZ01000163">
    <property type="protein sequence ID" value="EEG48116.1"/>
    <property type="molecule type" value="Genomic_DNA"/>
</dbReference>
<feature type="transmembrane region" description="Helical" evidence="1">
    <location>
        <begin position="12"/>
        <end position="34"/>
    </location>
</feature>
<reference evidence="2 3" key="1">
    <citation type="submission" date="2009-01" db="EMBL/GenBank/DDBJ databases">
        <authorList>
            <person name="Fulton L."/>
            <person name="Clifton S."/>
            <person name="Fulton B."/>
            <person name="Xu J."/>
            <person name="Minx P."/>
            <person name="Pepin K.H."/>
            <person name="Johnson M."/>
            <person name="Bhonagiri V."/>
            <person name="Nash W.E."/>
            <person name="Mardis E.R."/>
            <person name="Wilson R.K."/>
        </authorList>
    </citation>
    <scope>NUCLEOTIDE SEQUENCE [LARGE SCALE GENOMIC DNA]</scope>
    <source>
        <strain evidence="3">DSM 10507 / JCM 14656 / S5a33</strain>
    </source>
</reference>
<dbReference type="GeneID" id="86822481"/>
<dbReference type="eggNOG" id="ENOG5031W41">
    <property type="taxonomic scope" value="Bacteria"/>
</dbReference>
<dbReference type="Proteomes" id="UP000003100">
    <property type="component" value="Unassembled WGS sequence"/>
</dbReference>
<feature type="transmembrane region" description="Helical" evidence="1">
    <location>
        <begin position="46"/>
        <end position="70"/>
    </location>
</feature>
<evidence type="ECO:0000313" key="3">
    <source>
        <dbReference type="Proteomes" id="UP000003100"/>
    </source>
</evidence>
<feature type="transmembrane region" description="Helical" evidence="1">
    <location>
        <begin position="183"/>
        <end position="202"/>
    </location>
</feature>
<keyword evidence="1" id="KW-0812">Transmembrane</keyword>
<evidence type="ECO:0008006" key="4">
    <source>
        <dbReference type="Google" id="ProtNLM"/>
    </source>
</evidence>
<feature type="transmembrane region" description="Helical" evidence="1">
    <location>
        <begin position="227"/>
        <end position="249"/>
    </location>
</feature>